<evidence type="ECO:0000313" key="3">
    <source>
        <dbReference type="Proteomes" id="UP001321473"/>
    </source>
</evidence>
<protein>
    <recommendedName>
        <fullName evidence="4">Secreted protein</fullName>
    </recommendedName>
</protein>
<evidence type="ECO:0008006" key="4">
    <source>
        <dbReference type="Google" id="ProtNLM"/>
    </source>
</evidence>
<comment type="caution">
    <text evidence="2">The sequence shown here is derived from an EMBL/GenBank/DDBJ whole genome shotgun (WGS) entry which is preliminary data.</text>
</comment>
<feature type="non-terminal residue" evidence="2">
    <location>
        <position position="77"/>
    </location>
</feature>
<reference evidence="2 3" key="1">
    <citation type="journal article" date="2023" name="Arcadia Sci">
        <title>De novo assembly of a long-read Amblyomma americanum tick genome.</title>
        <authorList>
            <person name="Chou S."/>
            <person name="Poskanzer K.E."/>
            <person name="Rollins M."/>
            <person name="Thuy-Boun P.S."/>
        </authorList>
    </citation>
    <scope>NUCLEOTIDE SEQUENCE [LARGE SCALE GENOMIC DNA]</scope>
    <source>
        <strain evidence="2">F_SG_1</strain>
        <tissue evidence="2">Salivary glands</tissue>
    </source>
</reference>
<name>A0AAQ4FKA6_AMBAM</name>
<evidence type="ECO:0000313" key="2">
    <source>
        <dbReference type="EMBL" id="KAK8787689.1"/>
    </source>
</evidence>
<sequence length="77" mass="8734">MTVPATFSALVVMAFIPAGGAWKPMVVYPRILQERSMDGRLVMHLHDNLTLYLRKASVAARELRVLEYDGEKVVTRF</sequence>
<dbReference type="Proteomes" id="UP001321473">
    <property type="component" value="Unassembled WGS sequence"/>
</dbReference>
<dbReference type="AlphaFoldDB" id="A0AAQ4FKA6"/>
<dbReference type="EMBL" id="JARKHS020001548">
    <property type="protein sequence ID" value="KAK8787689.1"/>
    <property type="molecule type" value="Genomic_DNA"/>
</dbReference>
<proteinExistence type="predicted"/>
<accession>A0AAQ4FKA6</accession>
<keyword evidence="1" id="KW-0732">Signal</keyword>
<keyword evidence="3" id="KW-1185">Reference proteome</keyword>
<evidence type="ECO:0000256" key="1">
    <source>
        <dbReference type="SAM" id="SignalP"/>
    </source>
</evidence>
<organism evidence="2 3">
    <name type="scientific">Amblyomma americanum</name>
    <name type="common">Lone star tick</name>
    <dbReference type="NCBI Taxonomy" id="6943"/>
    <lineage>
        <taxon>Eukaryota</taxon>
        <taxon>Metazoa</taxon>
        <taxon>Ecdysozoa</taxon>
        <taxon>Arthropoda</taxon>
        <taxon>Chelicerata</taxon>
        <taxon>Arachnida</taxon>
        <taxon>Acari</taxon>
        <taxon>Parasitiformes</taxon>
        <taxon>Ixodida</taxon>
        <taxon>Ixodoidea</taxon>
        <taxon>Ixodidae</taxon>
        <taxon>Amblyomminae</taxon>
        <taxon>Amblyomma</taxon>
    </lineage>
</organism>
<gene>
    <name evidence="2" type="ORF">V5799_022535</name>
</gene>
<feature type="chain" id="PRO_5042907266" description="Secreted protein" evidence="1">
    <location>
        <begin position="22"/>
        <end position="77"/>
    </location>
</feature>
<feature type="signal peptide" evidence="1">
    <location>
        <begin position="1"/>
        <end position="21"/>
    </location>
</feature>